<gene>
    <name evidence="2" type="ORF">GC093_28295</name>
</gene>
<dbReference type="Proteomes" id="UP000641588">
    <property type="component" value="Unassembled WGS sequence"/>
</dbReference>
<dbReference type="AlphaFoldDB" id="A0A972H1X8"/>
<dbReference type="InterPro" id="IPR050490">
    <property type="entry name" value="Bact_solute-bd_prot1"/>
</dbReference>
<dbReference type="PANTHER" id="PTHR43649">
    <property type="entry name" value="ARABINOSE-BINDING PROTEIN-RELATED"/>
    <property type="match status" value="1"/>
</dbReference>
<organism evidence="2 3">
    <name type="scientific">Paenibacillus foliorum</name>
    <dbReference type="NCBI Taxonomy" id="2654974"/>
    <lineage>
        <taxon>Bacteria</taxon>
        <taxon>Bacillati</taxon>
        <taxon>Bacillota</taxon>
        <taxon>Bacilli</taxon>
        <taxon>Bacillales</taxon>
        <taxon>Paenibacillaceae</taxon>
        <taxon>Paenibacillus</taxon>
    </lineage>
</organism>
<evidence type="ECO:0000313" key="2">
    <source>
        <dbReference type="EMBL" id="NOU97095.1"/>
    </source>
</evidence>
<keyword evidence="3" id="KW-1185">Reference proteome</keyword>
<keyword evidence="1" id="KW-0732">Signal</keyword>
<sequence length="458" mass="50359">MNKKKLGTSVVSGLVVMGLLAGCGAGAGTDQKKETEGAATGKTTELRFYTFGTEGNYNWQKTVAAYQEKNPNIKVNVIGLSEKGDTQEALKKLDLAAASGEAMDVLMFSDPAAYAQRVSLGMVAPIDEYIAKDGYKVSEDYKVDTMLNGKYYALPGKFNPWYVILNKTALDAAGLAVPKDWTWDEFMDYAKKLTKGEGNTKVYGTYFHGPQNGGWLDYAKLAMENQKENPEFIKADGTSNLDSPLFKKSLELRMKMEKEDKSATPYADMLSQKLNYRTQFFNQKAAMILTGSWMNTELGGTEQVPLNFNVAIAPYPKNNAADPSGYTQVTTDYMSVAANSKNKEESYKFIRWLTTEGALIQGKNVPSWNKVKAEDLSKITDAILSGTKNPEKVDKASLNTVLANSKASAIVPPVSYQAEVYKAVNEEFEKMILGKQDIDAAVKASQDRVKGIIDSNKK</sequence>
<dbReference type="PROSITE" id="PS51257">
    <property type="entry name" value="PROKAR_LIPOPROTEIN"/>
    <property type="match status" value="1"/>
</dbReference>
<dbReference type="EMBL" id="WHOD01000106">
    <property type="protein sequence ID" value="NOU97095.1"/>
    <property type="molecule type" value="Genomic_DNA"/>
</dbReference>
<dbReference type="PANTHER" id="PTHR43649:SF30">
    <property type="entry name" value="ABC TRANSPORTER SUBSTRATE-BINDING PROTEIN"/>
    <property type="match status" value="1"/>
</dbReference>
<protein>
    <submittedName>
        <fullName evidence="2">Extracellular solute-binding protein</fullName>
    </submittedName>
</protein>
<proteinExistence type="predicted"/>
<feature type="signal peptide" evidence="1">
    <location>
        <begin position="1"/>
        <end position="27"/>
    </location>
</feature>
<evidence type="ECO:0000256" key="1">
    <source>
        <dbReference type="SAM" id="SignalP"/>
    </source>
</evidence>
<name>A0A972H1X8_9BACL</name>
<dbReference type="Gene3D" id="3.40.190.10">
    <property type="entry name" value="Periplasmic binding protein-like II"/>
    <property type="match status" value="1"/>
</dbReference>
<dbReference type="Pfam" id="PF01547">
    <property type="entry name" value="SBP_bac_1"/>
    <property type="match status" value="1"/>
</dbReference>
<feature type="chain" id="PRO_5037858911" evidence="1">
    <location>
        <begin position="28"/>
        <end position="458"/>
    </location>
</feature>
<comment type="caution">
    <text evidence="2">The sequence shown here is derived from an EMBL/GenBank/DDBJ whole genome shotgun (WGS) entry which is preliminary data.</text>
</comment>
<dbReference type="RefSeq" id="WP_171655345.1">
    <property type="nucleotide sequence ID" value="NZ_WHOD01000106.1"/>
</dbReference>
<dbReference type="CDD" id="cd13585">
    <property type="entry name" value="PBP2_TMBP_like"/>
    <property type="match status" value="1"/>
</dbReference>
<accession>A0A972H1X8</accession>
<evidence type="ECO:0000313" key="3">
    <source>
        <dbReference type="Proteomes" id="UP000641588"/>
    </source>
</evidence>
<dbReference type="InterPro" id="IPR006059">
    <property type="entry name" value="SBP"/>
</dbReference>
<dbReference type="SUPFAM" id="SSF53850">
    <property type="entry name" value="Periplasmic binding protein-like II"/>
    <property type="match status" value="1"/>
</dbReference>
<reference evidence="2" key="1">
    <citation type="submission" date="2019-10" db="EMBL/GenBank/DDBJ databases">
        <title>Description of Paenibacillus glebae sp. nov.</title>
        <authorList>
            <person name="Carlier A."/>
            <person name="Qi S."/>
        </authorList>
    </citation>
    <scope>NUCLEOTIDE SEQUENCE</scope>
    <source>
        <strain evidence="2">LMG 31456</strain>
    </source>
</reference>